<dbReference type="Proteomes" id="UP001162992">
    <property type="component" value="Chromosome 3"/>
</dbReference>
<organism evidence="1 2">
    <name type="scientific">Diphasiastrum complanatum</name>
    <name type="common">Issler's clubmoss</name>
    <name type="synonym">Lycopodium complanatum</name>
    <dbReference type="NCBI Taxonomy" id="34168"/>
    <lineage>
        <taxon>Eukaryota</taxon>
        <taxon>Viridiplantae</taxon>
        <taxon>Streptophyta</taxon>
        <taxon>Embryophyta</taxon>
        <taxon>Tracheophyta</taxon>
        <taxon>Lycopodiopsida</taxon>
        <taxon>Lycopodiales</taxon>
        <taxon>Lycopodiaceae</taxon>
        <taxon>Lycopodioideae</taxon>
        <taxon>Diphasiastrum</taxon>
    </lineage>
</organism>
<comment type="caution">
    <text evidence="1">The sequence shown here is derived from an EMBL/GenBank/DDBJ whole genome shotgun (WGS) entry which is preliminary data.</text>
</comment>
<accession>A0ACC2E303</accession>
<sequence>MLLLSLFTLSLYGMSFIHYLLSSVVSIAAFNFRLLLILINMYIVILCVVHLCTGPPGCGKGTQSPILKEDHCLCHLATGDMLRAAVAAKTPFVFYYDW</sequence>
<reference evidence="2" key="1">
    <citation type="journal article" date="2024" name="Proc. Natl. Acad. Sci. U.S.A.">
        <title>Extraordinary preservation of gene collinearity over three hundred million years revealed in homosporous lycophytes.</title>
        <authorList>
            <person name="Li C."/>
            <person name="Wickell D."/>
            <person name="Kuo L.Y."/>
            <person name="Chen X."/>
            <person name="Nie B."/>
            <person name="Liao X."/>
            <person name="Peng D."/>
            <person name="Ji J."/>
            <person name="Jenkins J."/>
            <person name="Williams M."/>
            <person name="Shu S."/>
            <person name="Plott C."/>
            <person name="Barry K."/>
            <person name="Rajasekar S."/>
            <person name="Grimwood J."/>
            <person name="Han X."/>
            <person name="Sun S."/>
            <person name="Hou Z."/>
            <person name="He W."/>
            <person name="Dai G."/>
            <person name="Sun C."/>
            <person name="Schmutz J."/>
            <person name="Leebens-Mack J.H."/>
            <person name="Li F.W."/>
            <person name="Wang L."/>
        </authorList>
    </citation>
    <scope>NUCLEOTIDE SEQUENCE [LARGE SCALE GENOMIC DNA]</scope>
    <source>
        <strain evidence="2">cv. PW_Plant_1</strain>
    </source>
</reference>
<proteinExistence type="predicted"/>
<name>A0ACC2E303_DIPCM</name>
<gene>
    <name evidence="1" type="ORF">O6H91_03G004300</name>
</gene>
<evidence type="ECO:0000313" key="1">
    <source>
        <dbReference type="EMBL" id="KAJ7560880.1"/>
    </source>
</evidence>
<dbReference type="EMBL" id="CM055094">
    <property type="protein sequence ID" value="KAJ7560880.1"/>
    <property type="molecule type" value="Genomic_DNA"/>
</dbReference>
<evidence type="ECO:0000313" key="2">
    <source>
        <dbReference type="Proteomes" id="UP001162992"/>
    </source>
</evidence>
<protein>
    <submittedName>
        <fullName evidence="1">Uncharacterized protein</fullName>
    </submittedName>
</protein>
<keyword evidence="2" id="KW-1185">Reference proteome</keyword>